<dbReference type="PANTHER" id="PTHR46566:SF1">
    <property type="entry name" value="1-PHOSPHOFRUCTOKINASE"/>
    <property type="match status" value="1"/>
</dbReference>
<dbReference type="PIRSF" id="PIRSF000535">
    <property type="entry name" value="1PFK/6PFK/LacC"/>
    <property type="match status" value="1"/>
</dbReference>
<protein>
    <submittedName>
        <fullName evidence="7">1-phosphofructokinase</fullName>
        <ecNumber evidence="7">2.7.1.56</ecNumber>
    </submittedName>
</protein>
<evidence type="ECO:0000256" key="2">
    <source>
        <dbReference type="ARBA" id="ARBA00022679"/>
    </source>
</evidence>
<dbReference type="PANTHER" id="PTHR46566">
    <property type="entry name" value="1-PHOSPHOFRUCTOKINASE-RELATED"/>
    <property type="match status" value="1"/>
</dbReference>
<dbReference type="Proteomes" id="UP001208689">
    <property type="component" value="Chromosome"/>
</dbReference>
<evidence type="ECO:0000256" key="5">
    <source>
        <dbReference type="ARBA" id="ARBA00022840"/>
    </source>
</evidence>
<dbReference type="InterPro" id="IPR017583">
    <property type="entry name" value="Tagatose/fructose_Pkinase"/>
</dbReference>
<evidence type="ECO:0000256" key="1">
    <source>
        <dbReference type="ARBA" id="ARBA00010688"/>
    </source>
</evidence>
<reference evidence="7" key="1">
    <citation type="submission" date="2022-09" db="EMBL/GenBank/DDBJ databases">
        <title>Actin cytoskeleton and complex cell architecture in an #Asgard archaeon.</title>
        <authorList>
            <person name="Ponce Toledo R.I."/>
            <person name="Schleper C."/>
            <person name="Rodrigues Oliveira T."/>
            <person name="Wollweber F."/>
            <person name="Xu J."/>
            <person name="Rittmann S."/>
            <person name="Klingl A."/>
            <person name="Pilhofer M."/>
        </authorList>
    </citation>
    <scope>NUCLEOTIDE SEQUENCE</scope>
    <source>
        <strain evidence="7">B-35</strain>
    </source>
</reference>
<organism evidence="7 8">
    <name type="scientific">Candidatus Lokiarchaeum ossiferum</name>
    <dbReference type="NCBI Taxonomy" id="2951803"/>
    <lineage>
        <taxon>Archaea</taxon>
        <taxon>Promethearchaeati</taxon>
        <taxon>Promethearchaeota</taxon>
        <taxon>Promethearchaeia</taxon>
        <taxon>Promethearchaeales</taxon>
        <taxon>Promethearchaeaceae</taxon>
        <taxon>Candidatus Lokiarchaeum</taxon>
    </lineage>
</organism>
<evidence type="ECO:0000256" key="3">
    <source>
        <dbReference type="ARBA" id="ARBA00022741"/>
    </source>
</evidence>
<evidence type="ECO:0000313" key="7">
    <source>
        <dbReference type="EMBL" id="UYP44932.1"/>
    </source>
</evidence>
<dbReference type="Pfam" id="PF00294">
    <property type="entry name" value="PfkB"/>
    <property type="match status" value="1"/>
</dbReference>
<accession>A0ABY6HRB3</accession>
<evidence type="ECO:0000313" key="8">
    <source>
        <dbReference type="Proteomes" id="UP001208689"/>
    </source>
</evidence>
<keyword evidence="8" id="KW-1185">Reference proteome</keyword>
<dbReference type="SUPFAM" id="SSF53613">
    <property type="entry name" value="Ribokinase-like"/>
    <property type="match status" value="1"/>
</dbReference>
<keyword evidence="3" id="KW-0547">Nucleotide-binding</keyword>
<keyword evidence="5" id="KW-0067">ATP-binding</keyword>
<feature type="domain" description="Carbohydrate kinase PfkB" evidence="6">
    <location>
        <begin position="8"/>
        <end position="302"/>
    </location>
</feature>
<keyword evidence="4" id="KW-0418">Kinase</keyword>
<dbReference type="GO" id="GO:0008662">
    <property type="term" value="F:1-phosphofructokinase activity"/>
    <property type="evidence" value="ECO:0007669"/>
    <property type="project" value="UniProtKB-EC"/>
</dbReference>
<name>A0ABY6HRB3_9ARCH</name>
<evidence type="ECO:0000259" key="6">
    <source>
        <dbReference type="Pfam" id="PF00294"/>
    </source>
</evidence>
<dbReference type="InterPro" id="IPR029056">
    <property type="entry name" value="Ribokinase-like"/>
</dbReference>
<dbReference type="InterPro" id="IPR011611">
    <property type="entry name" value="PfkB_dom"/>
</dbReference>
<proteinExistence type="inferred from homology"/>
<dbReference type="EC" id="2.7.1.56" evidence="7"/>
<gene>
    <name evidence="7" type="ORF">NEF87_001217</name>
</gene>
<keyword evidence="2 7" id="KW-0808">Transferase</keyword>
<evidence type="ECO:0000256" key="4">
    <source>
        <dbReference type="ARBA" id="ARBA00022777"/>
    </source>
</evidence>
<dbReference type="EMBL" id="CP104013">
    <property type="protein sequence ID" value="UYP44932.1"/>
    <property type="molecule type" value="Genomic_DNA"/>
</dbReference>
<dbReference type="Gene3D" id="3.40.1190.20">
    <property type="match status" value="1"/>
</dbReference>
<comment type="similarity">
    <text evidence="1">Belongs to the carbohydrate kinase PfkB family.</text>
</comment>
<sequence length="322" mass="36067">MIYCILLNPSIDKIIEIQNFKLGGTYQLPNPQVFPVGKAISVALTLKELHISTHIVALIGQLDIKLYKNFLESKEINHTLIAVEGKTRTNMTLIDSINDASTHLRFSGFDVTAKNLSEINSFLRIMIQKNDIVVFSGSLPPGTPSEYFLEPSEIIRNKNAKLIIDSSGERLKLMKMYNPYIIKANLQEMAIIVNKKLCTKEDFDHQPTEEELYTLLDLCSELNEYKSKFNVLTLGKYGALIFNRKEAYYGKVTLEKSAYTIGCGDAFLGGLISGLINKYEMKAILRIATICGAANTLQIGPGCINQTDITNLESKCQIQKLR</sequence>